<protein>
    <recommendedName>
        <fullName evidence="7">Anti-CBASS protein Acb1</fullName>
    </recommendedName>
</protein>
<sequence length="605" mass="67042">MTKPHFRRTATGATIPMRDGLRNLVSGMGTDRDKASHSFYSLDLLSDVQIESAYRTSKLAQKIIDMPAEDAGREWREWQAEGADISKIEAEEKCLNTRGKLIEALRIARFRGGSAIMIGTGDTDTEEPLDPSKMGKGGLKYLTVLNKGEINPEEIQRDPRESGHGRPEFFSITAADTNLRIHHSRLVLFRGPTVPGHSQITGQWWGDSVLNAVLAQVQRDDGAAANADSLLFEAKVDVLKVKNLTENLRSGGEQYEKLLLQRFQLASLAKGINGAFILDSEEEYEQKQASFGSVPDLMDRFALRVSAAAEIPLTLLYGQSPGGLNATGDADTRGYYDRVKVRQTLDVEPELTILDECLIRSALGDRPADVHYNWKPLWQPSDKERAENADKLMTAAEKMERLGVPIEAVVKAAVNAATESGAFPGLEGYVKDAGGFDGDNEENEDRDDTLNAADAAPRTLYIRRPVLNGDEILAWAKGQGFKATLPADDLHVTIAFSREPVDWMKVGEAWDEEIKVNAGGPRLMERFGDARVLLFASSHLSWRHEETKRAGAKWDHPEYQPHVTISYAADAPELDEIQPYTGEIILGPEVFEEVNPKWFEGVKEQ</sequence>
<dbReference type="Proteomes" id="UP001623232">
    <property type="component" value="Chromosome"/>
</dbReference>
<evidence type="ECO:0000256" key="2">
    <source>
        <dbReference type="ARBA" id="ARBA00034233"/>
    </source>
</evidence>
<evidence type="ECO:0000256" key="5">
    <source>
        <dbReference type="ARBA" id="ARBA00034283"/>
    </source>
</evidence>
<reference evidence="11 12" key="1">
    <citation type="submission" date="2023-04" db="EMBL/GenBank/DDBJ databases">
        <title>Complete genome sequence of Alisedimentitalea scapharcae.</title>
        <authorList>
            <person name="Rong J.-C."/>
            <person name="Yi M.-L."/>
            <person name="Zhao Q."/>
        </authorList>
    </citation>
    <scope>NUCLEOTIDE SEQUENCE [LARGE SCALE GENOMIC DNA]</scope>
    <source>
        <strain evidence="11 12">KCTC 42119</strain>
    </source>
</reference>
<name>A0ABZ2XUI4_9RHOB</name>
<dbReference type="NCBIfam" id="TIGR01555">
    <property type="entry name" value="phge_rel_HI1409"/>
    <property type="match status" value="1"/>
</dbReference>
<evidence type="ECO:0000259" key="9">
    <source>
        <dbReference type="Pfam" id="PF06381"/>
    </source>
</evidence>
<evidence type="ECO:0000256" key="7">
    <source>
        <dbReference type="ARBA" id="ARBA00034343"/>
    </source>
</evidence>
<dbReference type="Pfam" id="PF23474">
    <property type="entry name" value="Acb1"/>
    <property type="match status" value="1"/>
</dbReference>
<evidence type="ECO:0000313" key="12">
    <source>
        <dbReference type="Proteomes" id="UP001623232"/>
    </source>
</evidence>
<comment type="catalytic activity">
    <reaction evidence="8">
        <text>3',3'-cUAMP + H2O = U[3'-5']pAp[3'] + H(+)</text>
        <dbReference type="Rhea" id="RHEA:72835"/>
        <dbReference type="ChEBI" id="CHEBI:15377"/>
        <dbReference type="ChEBI" id="CHEBI:15378"/>
        <dbReference type="ChEBI" id="CHEBI:143809"/>
        <dbReference type="ChEBI" id="CHEBI:192498"/>
    </reaction>
    <physiologicalReaction direction="left-to-right" evidence="8">
        <dbReference type="Rhea" id="RHEA:72836"/>
    </physiologicalReaction>
</comment>
<gene>
    <name evidence="11" type="ORF">QEZ52_00340</name>
</gene>
<dbReference type="InterPro" id="IPR009097">
    <property type="entry name" value="Cyclic_Pdiesterase"/>
</dbReference>
<dbReference type="SUPFAM" id="SSF55144">
    <property type="entry name" value="LigT-like"/>
    <property type="match status" value="1"/>
</dbReference>
<dbReference type="InterPro" id="IPR056175">
    <property type="entry name" value="Acb1-like_C"/>
</dbReference>
<comment type="similarity">
    <text evidence="6">Belongs to the anti-CBASS protein Acb1 family.</text>
</comment>
<dbReference type="InterPro" id="IPR024459">
    <property type="entry name" value="Acb1-like_N"/>
</dbReference>
<comment type="catalytic activity">
    <reaction evidence="3">
        <text>3',3',3'-c-tri-AMP + H2O = A[3'-5']pA[3'-5']pAp[3'] + H(+)</text>
        <dbReference type="Rhea" id="RHEA:72859"/>
        <dbReference type="ChEBI" id="CHEBI:15377"/>
        <dbReference type="ChEBI" id="CHEBI:15378"/>
        <dbReference type="ChEBI" id="CHEBI:192523"/>
        <dbReference type="ChEBI" id="CHEBI:192530"/>
    </reaction>
    <physiologicalReaction direction="left-to-right" evidence="3">
        <dbReference type="Rhea" id="RHEA:72860"/>
    </physiologicalReaction>
</comment>
<evidence type="ECO:0000256" key="3">
    <source>
        <dbReference type="ARBA" id="ARBA00034240"/>
    </source>
</evidence>
<organism evidence="11 12">
    <name type="scientific">Aliisedimentitalea scapharcae</name>
    <dbReference type="NCBI Taxonomy" id="1524259"/>
    <lineage>
        <taxon>Bacteria</taxon>
        <taxon>Pseudomonadati</taxon>
        <taxon>Pseudomonadota</taxon>
        <taxon>Alphaproteobacteria</taxon>
        <taxon>Rhodobacterales</taxon>
        <taxon>Roseobacteraceae</taxon>
        <taxon>Aliisedimentitalea</taxon>
    </lineage>
</organism>
<accession>A0ABZ2XUI4</accession>
<proteinExistence type="inferred from homology"/>
<comment type="catalytic activity">
    <reaction evidence="2">
        <text>3',3',3'-cAAG + H2O = G[3'-5']pA[3'-5']pAp[3'] + H(+)</text>
        <dbReference type="Rhea" id="RHEA:72863"/>
        <dbReference type="ChEBI" id="CHEBI:15377"/>
        <dbReference type="ChEBI" id="CHEBI:15378"/>
        <dbReference type="ChEBI" id="CHEBI:143810"/>
        <dbReference type="ChEBI" id="CHEBI:192532"/>
    </reaction>
    <physiologicalReaction direction="left-to-right" evidence="2">
        <dbReference type="Rhea" id="RHEA:72864"/>
    </physiologicalReaction>
</comment>
<keyword evidence="12" id="KW-1185">Reference proteome</keyword>
<keyword evidence="1" id="KW-0378">Hydrolase</keyword>
<evidence type="ECO:0000256" key="6">
    <source>
        <dbReference type="ARBA" id="ARBA00034316"/>
    </source>
</evidence>
<evidence type="ECO:0000256" key="8">
    <source>
        <dbReference type="ARBA" id="ARBA00048123"/>
    </source>
</evidence>
<evidence type="ECO:0000256" key="4">
    <source>
        <dbReference type="ARBA" id="ARBA00034244"/>
    </source>
</evidence>
<evidence type="ECO:0000256" key="1">
    <source>
        <dbReference type="ARBA" id="ARBA00022801"/>
    </source>
</evidence>
<evidence type="ECO:0000259" key="10">
    <source>
        <dbReference type="Pfam" id="PF23474"/>
    </source>
</evidence>
<comment type="catalytic activity">
    <reaction evidence="5">
        <text>3',3'-cGAMP + H2O = G[3'-5']pAp[3'] + H(+)</text>
        <dbReference type="Rhea" id="RHEA:72831"/>
        <dbReference type="ChEBI" id="CHEBI:15377"/>
        <dbReference type="ChEBI" id="CHEBI:15378"/>
        <dbReference type="ChEBI" id="CHEBI:71501"/>
        <dbReference type="ChEBI" id="CHEBI:192497"/>
    </reaction>
    <physiologicalReaction direction="left-to-right" evidence="5">
        <dbReference type="Rhea" id="RHEA:72832"/>
    </physiologicalReaction>
</comment>
<dbReference type="InterPro" id="IPR006445">
    <property type="entry name" value="Phage-assoc_HI1409"/>
</dbReference>
<evidence type="ECO:0000313" key="11">
    <source>
        <dbReference type="EMBL" id="WZK89032.1"/>
    </source>
</evidence>
<dbReference type="Pfam" id="PF06381">
    <property type="entry name" value="Phage_portal_3"/>
    <property type="match status" value="1"/>
</dbReference>
<comment type="catalytic activity">
    <reaction evidence="4">
        <text>3',3',3'-cAAG + H2O = A[3'-5']pG[3'-5']pAp[3'] + H(+)</text>
        <dbReference type="Rhea" id="RHEA:72867"/>
        <dbReference type="ChEBI" id="CHEBI:15377"/>
        <dbReference type="ChEBI" id="CHEBI:15378"/>
        <dbReference type="ChEBI" id="CHEBI:143810"/>
        <dbReference type="ChEBI" id="CHEBI:192533"/>
    </reaction>
    <physiologicalReaction direction="left-to-right" evidence="4">
        <dbReference type="Rhea" id="RHEA:72868"/>
    </physiologicalReaction>
</comment>
<feature type="domain" description="Anti-CBASS protein Acb1-like N-terminal" evidence="9">
    <location>
        <begin position="49"/>
        <end position="397"/>
    </location>
</feature>
<dbReference type="RefSeq" id="WP_406646879.1">
    <property type="nucleotide sequence ID" value="NZ_CP123584.1"/>
</dbReference>
<feature type="domain" description="Anti-CBASS protein Acb1-like C-terminal" evidence="10">
    <location>
        <begin position="458"/>
        <end position="598"/>
    </location>
</feature>
<dbReference type="EMBL" id="CP123584">
    <property type="protein sequence ID" value="WZK89032.1"/>
    <property type="molecule type" value="Genomic_DNA"/>
</dbReference>